<dbReference type="SUPFAM" id="SSF56112">
    <property type="entry name" value="Protein kinase-like (PK-like)"/>
    <property type="match status" value="1"/>
</dbReference>
<organism evidence="2 3">
    <name type="scientific">Xylaria arbuscula</name>
    <dbReference type="NCBI Taxonomy" id="114810"/>
    <lineage>
        <taxon>Eukaryota</taxon>
        <taxon>Fungi</taxon>
        <taxon>Dikarya</taxon>
        <taxon>Ascomycota</taxon>
        <taxon>Pezizomycotina</taxon>
        <taxon>Sordariomycetes</taxon>
        <taxon>Xylariomycetidae</taxon>
        <taxon>Xylariales</taxon>
        <taxon>Xylariaceae</taxon>
        <taxon>Xylaria</taxon>
    </lineage>
</organism>
<evidence type="ECO:0000313" key="2">
    <source>
        <dbReference type="EMBL" id="KAJ3574069.1"/>
    </source>
</evidence>
<gene>
    <name evidence="2" type="ORF">NPX13_g4487</name>
</gene>
<name>A0A9W8NG91_9PEZI</name>
<evidence type="ECO:0000313" key="3">
    <source>
        <dbReference type="Proteomes" id="UP001148614"/>
    </source>
</evidence>
<sequence>MPDRIYVHLVIPGHHFKVKVIFKSLAPRDGPIEMGSASLLDLPRDILFMLPEYLHNIEDFMNLASTCTQLRECMSTTRSNTILRLAAAQSRVFFRPSPLFLATATARELGNWARQSDANEQELALRLEEGVDGLLDLALDHCGLTMERIRKLHRLRFSLINPVADVIDQCVGRQWYSTPNFWNGGVDDAYTIDAEPVDTFFHLAMYGELFAPDFEPILNQDSQARRLSADTRLQFLKYCVPDFACHLHGRNGQMAATFSDMAPDPRRNVKDTGPYAKGEDGRYPFMHSNNIALTWTIRSSRFRPRYKALRAKAGVPEFQEDFDDGWWYVENSTQDWRQRFWENIMICQGLEGLGMLRPNMEDKWMGKIREWREKIAKLDREPPVDRHYAKPMLDEMDKTFRVTRSSLSSNTKRRARRRRNRAVYSARTAKEYFETGRDTRFQYESYLGDGGQGTAFNVAYKDHYSKDGRPQILVLKSGRDITRFESESQALMMFAGCRHLGQNFIPIRDLQLPGEDDSTYAHIFLEAIPNGTLLSFLERYHISTGGAPIPNRLLWRLFLCMVRTCIALAYPHTDPGVNETTDHPNLPRSTGYAHTDIHSGNFVFGELLSDAPEHNIAPALKLVNLGNVIRSRGVPGVEATGEQTNVLDVGIMMATLMLPQTGSKYVSETITVDLTEVGGQTEVETPANNIFPDASDPLVDPCPHIDRSMRLLVAACMADLPMYRLQLSDLEFYITQALQLREPEEYEDPQPESDEAIMQIVQSCIFDA</sequence>
<reference evidence="2" key="1">
    <citation type="submission" date="2022-07" db="EMBL/GenBank/DDBJ databases">
        <title>Genome Sequence of Xylaria arbuscula.</title>
        <authorList>
            <person name="Buettner E."/>
        </authorList>
    </citation>
    <scope>NUCLEOTIDE SEQUENCE</scope>
    <source>
        <strain evidence="2">VT107</strain>
    </source>
</reference>
<dbReference type="AlphaFoldDB" id="A0A9W8NG91"/>
<evidence type="ECO:0000259" key="1">
    <source>
        <dbReference type="PROSITE" id="PS50011"/>
    </source>
</evidence>
<dbReference type="GO" id="GO:0004672">
    <property type="term" value="F:protein kinase activity"/>
    <property type="evidence" value="ECO:0007669"/>
    <property type="project" value="InterPro"/>
</dbReference>
<protein>
    <recommendedName>
        <fullName evidence="1">Protein kinase domain-containing protein</fullName>
    </recommendedName>
</protein>
<dbReference type="VEuPathDB" id="FungiDB:F4678DRAFT_467496"/>
<dbReference type="PROSITE" id="PS50011">
    <property type="entry name" value="PROTEIN_KINASE_DOM"/>
    <property type="match status" value="1"/>
</dbReference>
<accession>A0A9W8NG91</accession>
<dbReference type="EMBL" id="JANPWZ010000637">
    <property type="protein sequence ID" value="KAJ3574069.1"/>
    <property type="molecule type" value="Genomic_DNA"/>
</dbReference>
<dbReference type="VEuPathDB" id="FungiDB:F4678DRAFT_292231"/>
<comment type="caution">
    <text evidence="2">The sequence shown here is derived from an EMBL/GenBank/DDBJ whole genome shotgun (WGS) entry which is preliminary data.</text>
</comment>
<dbReference type="InterPro" id="IPR000719">
    <property type="entry name" value="Prot_kinase_dom"/>
</dbReference>
<dbReference type="InterPro" id="IPR011009">
    <property type="entry name" value="Kinase-like_dom_sf"/>
</dbReference>
<keyword evidence="3" id="KW-1185">Reference proteome</keyword>
<feature type="domain" description="Protein kinase" evidence="1">
    <location>
        <begin position="441"/>
        <end position="734"/>
    </location>
</feature>
<dbReference type="Proteomes" id="UP001148614">
    <property type="component" value="Unassembled WGS sequence"/>
</dbReference>
<dbReference type="GO" id="GO:0005524">
    <property type="term" value="F:ATP binding"/>
    <property type="evidence" value="ECO:0007669"/>
    <property type="project" value="InterPro"/>
</dbReference>
<proteinExistence type="predicted"/>